<proteinExistence type="predicted"/>
<evidence type="ECO:0000313" key="2">
    <source>
        <dbReference type="Proteomes" id="UP001056120"/>
    </source>
</evidence>
<dbReference type="Proteomes" id="UP001056120">
    <property type="component" value="Linkage Group LG03"/>
</dbReference>
<name>A0ACB9JKT5_9ASTR</name>
<dbReference type="EMBL" id="CM042020">
    <property type="protein sequence ID" value="KAI3820920.1"/>
    <property type="molecule type" value="Genomic_DNA"/>
</dbReference>
<protein>
    <submittedName>
        <fullName evidence="1">Uncharacterized protein</fullName>
    </submittedName>
</protein>
<organism evidence="1 2">
    <name type="scientific">Smallanthus sonchifolius</name>
    <dbReference type="NCBI Taxonomy" id="185202"/>
    <lineage>
        <taxon>Eukaryota</taxon>
        <taxon>Viridiplantae</taxon>
        <taxon>Streptophyta</taxon>
        <taxon>Embryophyta</taxon>
        <taxon>Tracheophyta</taxon>
        <taxon>Spermatophyta</taxon>
        <taxon>Magnoliopsida</taxon>
        <taxon>eudicotyledons</taxon>
        <taxon>Gunneridae</taxon>
        <taxon>Pentapetalae</taxon>
        <taxon>asterids</taxon>
        <taxon>campanulids</taxon>
        <taxon>Asterales</taxon>
        <taxon>Asteraceae</taxon>
        <taxon>Asteroideae</taxon>
        <taxon>Heliantheae alliance</taxon>
        <taxon>Millerieae</taxon>
        <taxon>Smallanthus</taxon>
    </lineage>
</organism>
<keyword evidence="2" id="KW-1185">Reference proteome</keyword>
<comment type="caution">
    <text evidence="1">The sequence shown here is derived from an EMBL/GenBank/DDBJ whole genome shotgun (WGS) entry which is preliminary data.</text>
</comment>
<reference evidence="2" key="1">
    <citation type="journal article" date="2022" name="Mol. Ecol. Resour.">
        <title>The genomes of chicory, endive, great burdock and yacon provide insights into Asteraceae palaeo-polyploidization history and plant inulin production.</title>
        <authorList>
            <person name="Fan W."/>
            <person name="Wang S."/>
            <person name="Wang H."/>
            <person name="Wang A."/>
            <person name="Jiang F."/>
            <person name="Liu H."/>
            <person name="Zhao H."/>
            <person name="Xu D."/>
            <person name="Zhang Y."/>
        </authorList>
    </citation>
    <scope>NUCLEOTIDE SEQUENCE [LARGE SCALE GENOMIC DNA]</scope>
    <source>
        <strain evidence="2">cv. Yunnan</strain>
    </source>
</reference>
<gene>
    <name evidence="1" type="ORF">L1987_08474</name>
</gene>
<reference evidence="1 2" key="2">
    <citation type="journal article" date="2022" name="Mol. Ecol. Resour.">
        <title>The genomes of chicory, endive, great burdock and yacon provide insights into Asteraceae paleo-polyploidization history and plant inulin production.</title>
        <authorList>
            <person name="Fan W."/>
            <person name="Wang S."/>
            <person name="Wang H."/>
            <person name="Wang A."/>
            <person name="Jiang F."/>
            <person name="Liu H."/>
            <person name="Zhao H."/>
            <person name="Xu D."/>
            <person name="Zhang Y."/>
        </authorList>
    </citation>
    <scope>NUCLEOTIDE SEQUENCE [LARGE SCALE GENOMIC DNA]</scope>
    <source>
        <strain evidence="2">cv. Yunnan</strain>
        <tissue evidence="1">Leaves</tissue>
    </source>
</reference>
<accession>A0ACB9JKT5</accession>
<sequence>MPPKQSSGAQKRKRKKLDEAMTKSQAGALLKFLPKPPVKKNVEEHVQVEEADEQEHVEEQDHVVEEQDHVEVELEKSEEEEHNPIDIFDPRRWEGLNSDEIKLLVEKGPKRDNNIVYGPYDTNRRRFSAAFYTRTLSNMEKVDRPWLVYSKEIDKLFCFCCKVFRKGVSKGKLDGEGYVDWHHAPTSIKNHELSPDHLTNINKWFDMRKRLKLNETIDKAQYEQFKKERDYWMQVLLRITAIVKFLGKHNLAFRGSKEKLYQKGNGNFLGLVEMVEEFDPVIKEHVRRITNDEIQVHYLGHKIQNEIIFMLAQEIKKKIIKDIKEAKYYSIILDCTPDSSHQEQMTIIVRYLKFSSNFVTVEESFLGFLNVNDTTGKGLFEITLEELKSLGLELDDMRGQGYDNGANMKGKHQGVQTRFLKENPRAFYTPCGCHSLNLILCDMANSCVKGKSFFGKIQRIYTIFANSINRWQILKDNLKSWSLKSLSQTRWESRIESVKAIKMQLVEVREALLEVGEKDNDAAIASEANSIAEKEIGEFDFLVSIVIWYEVLDKVNEVSKKLQSNDMHLETAIKAINKLIEYFKGYRETGFSKAIDEAKEIAIEMDIDPKFPEKRLIKRKKTFGESSTSQEASFTPEENFRVNYFLFIIDQAIASIETRFDQFKNYENLFGFLFPHNLKGIEDKDLKLSCRFLENALKFEGRSDIDCDELYMELKSFDTLEISEFNNPIDVLKHLNELQENFPNARIAYRIMLTIPVTVASAERSFSKLKLLKSYLRSTMTQERLSGLAMIAIENEILESINCEEMIKEFAVKNARRASRIIR</sequence>
<evidence type="ECO:0000313" key="1">
    <source>
        <dbReference type="EMBL" id="KAI3820920.1"/>
    </source>
</evidence>